<organism evidence="1 2">
    <name type="scientific">Talaromyces stipitatus (strain ATCC 10500 / CBS 375.48 / QM 6759 / NRRL 1006)</name>
    <name type="common">Penicillium stipitatum</name>
    <dbReference type="NCBI Taxonomy" id="441959"/>
    <lineage>
        <taxon>Eukaryota</taxon>
        <taxon>Fungi</taxon>
        <taxon>Dikarya</taxon>
        <taxon>Ascomycota</taxon>
        <taxon>Pezizomycotina</taxon>
        <taxon>Eurotiomycetes</taxon>
        <taxon>Eurotiomycetidae</taxon>
        <taxon>Eurotiales</taxon>
        <taxon>Trichocomaceae</taxon>
        <taxon>Talaromyces</taxon>
        <taxon>Talaromyces sect. Talaromyces</taxon>
    </lineage>
</organism>
<dbReference type="GeneID" id="8109723"/>
<dbReference type="eggNOG" id="ENOG502S68H">
    <property type="taxonomic scope" value="Eukaryota"/>
</dbReference>
<dbReference type="InterPro" id="IPR027417">
    <property type="entry name" value="P-loop_NTPase"/>
</dbReference>
<sequence>MAEPSQRTLWCAFSDNIDTVFPIDCILGVDTIGHVKRKIRSESQPKLAHVASWELDLYSPSSPVKNIPTRENLVHLHPRERILSDFPRSNDPDIDIIVIRPEEQQHSTATQVSKLAEVIDSQNIVHVRGTPASGKSTLSLLLRDYYRWNGRIVFWLGIWEQNLRDFGDEDPWANLARYIRRNYPRLDKKQNIFANGNVIIIDEAQTSYGDTALWNQIIKDIHGGIGYKVKLCLFCSYGSPSEGLPYNRRDHGTPVGFGCAQRISLTPSGELGSPPIGLFYNRDEFEIVVTKLCSSDPVEKYIIDNDARNYIFNFTNGHPGAVSSIVYYLFQVYRSQVKHKDISTITQDYVTQALADDNKVFSGLDGFAVSRSFPRPRKLTSEAKNTLITIIEDGYILFDESVDSIRCCYENGWIQRAVLEDDAQQPNGVGVLPSRLHEKYVEYLIAKRPTTFPDEAFPTIESLCQKVLEHFSSKNLRHCLEGKLSTAAKLRPVEAQYQDEFYRAFNAVVGRGVPISSEWSREGDGRVDFWIPQKKWGIELLRDHNRVNEHCDRFKKGGRYYPWIEAGMLEDWIVIDCATSPPISGT</sequence>
<accession>B8MJ71</accession>
<dbReference type="HOGENOM" id="CLU_018876_0_1_1"/>
<dbReference type="PhylomeDB" id="B8MJ71"/>
<dbReference type="OMA" id="WIIINCA"/>
<reference evidence="2" key="1">
    <citation type="journal article" date="2015" name="Genome Announc.">
        <title>Genome sequence of the AIDS-associated pathogen Penicillium marneffei (ATCC18224) and its near taxonomic relative Talaromyces stipitatus (ATCC10500).</title>
        <authorList>
            <person name="Nierman W.C."/>
            <person name="Fedorova-Abrams N.D."/>
            <person name="Andrianopoulos A."/>
        </authorList>
    </citation>
    <scope>NUCLEOTIDE SEQUENCE [LARGE SCALE GENOMIC DNA]</scope>
    <source>
        <strain evidence="2">ATCC 10500 / CBS 375.48 / QM 6759 / NRRL 1006</strain>
    </source>
</reference>
<dbReference type="OrthoDB" id="2364732at2759"/>
<evidence type="ECO:0000313" key="1">
    <source>
        <dbReference type="EMBL" id="EED14660.1"/>
    </source>
</evidence>
<gene>
    <name evidence="1" type="ORF">TSTA_041380</name>
</gene>
<dbReference type="InParanoid" id="B8MJ71"/>
<proteinExistence type="predicted"/>
<dbReference type="RefSeq" id="XP_002484613.1">
    <property type="nucleotide sequence ID" value="XM_002484568.1"/>
</dbReference>
<dbReference type="STRING" id="441959.B8MJ71"/>
<evidence type="ECO:0000313" key="2">
    <source>
        <dbReference type="Proteomes" id="UP000001745"/>
    </source>
</evidence>
<dbReference type="EMBL" id="EQ962657">
    <property type="protein sequence ID" value="EED14660.1"/>
    <property type="molecule type" value="Genomic_DNA"/>
</dbReference>
<dbReference type="SUPFAM" id="SSF52540">
    <property type="entry name" value="P-loop containing nucleoside triphosphate hydrolases"/>
    <property type="match status" value="1"/>
</dbReference>
<keyword evidence="2" id="KW-1185">Reference proteome</keyword>
<name>B8MJ71_TALSN</name>
<dbReference type="Proteomes" id="UP000001745">
    <property type="component" value="Unassembled WGS sequence"/>
</dbReference>
<dbReference type="AlphaFoldDB" id="B8MJ71"/>
<dbReference type="VEuPathDB" id="FungiDB:TSTA_041380"/>
<protein>
    <submittedName>
        <fullName evidence="1">Uncharacterized protein</fullName>
    </submittedName>
</protein>